<evidence type="ECO:0000256" key="1">
    <source>
        <dbReference type="SAM" id="MobiDB-lite"/>
    </source>
</evidence>
<dbReference type="AlphaFoldDB" id="A0AAE1C0V3"/>
<feature type="compositionally biased region" description="Low complexity" evidence="1">
    <location>
        <begin position="37"/>
        <end position="49"/>
    </location>
</feature>
<feature type="compositionally biased region" description="Pro residues" evidence="1">
    <location>
        <begin position="1"/>
        <end position="36"/>
    </location>
</feature>
<evidence type="ECO:0000313" key="2">
    <source>
        <dbReference type="EMBL" id="KAK3858984.1"/>
    </source>
</evidence>
<dbReference type="Proteomes" id="UP001286313">
    <property type="component" value="Unassembled WGS sequence"/>
</dbReference>
<keyword evidence="3" id="KW-1185">Reference proteome</keyword>
<reference evidence="2" key="1">
    <citation type="submission" date="2023-10" db="EMBL/GenBank/DDBJ databases">
        <title>Genome assemblies of two species of porcelain crab, Petrolisthes cinctipes and Petrolisthes manimaculis (Anomura: Porcellanidae).</title>
        <authorList>
            <person name="Angst P."/>
        </authorList>
    </citation>
    <scope>NUCLEOTIDE SEQUENCE</scope>
    <source>
        <strain evidence="2">PB745_01</strain>
        <tissue evidence="2">Gill</tissue>
    </source>
</reference>
<sequence>MQPPPFSCPPSISPPPQSSFHPSPVPLLPPLPPLPNPASTLLLSPFYLHSPPPQSSLHPSPVPLLPSPPHPSPPPASTNTTNFHRLDTPDWVAVVVASRPTIVTTASGNKRGDTLSHTEPLYHHHQHHHHQPHLIKGAF</sequence>
<protein>
    <submittedName>
        <fullName evidence="2">Uncharacterized protein</fullName>
    </submittedName>
</protein>
<accession>A0AAE1C0V3</accession>
<evidence type="ECO:0000313" key="3">
    <source>
        <dbReference type="Proteomes" id="UP001286313"/>
    </source>
</evidence>
<dbReference type="EMBL" id="JAWQEG010005149">
    <property type="protein sequence ID" value="KAK3858984.1"/>
    <property type="molecule type" value="Genomic_DNA"/>
</dbReference>
<organism evidence="2 3">
    <name type="scientific">Petrolisthes cinctipes</name>
    <name type="common">Flat porcelain crab</name>
    <dbReference type="NCBI Taxonomy" id="88211"/>
    <lineage>
        <taxon>Eukaryota</taxon>
        <taxon>Metazoa</taxon>
        <taxon>Ecdysozoa</taxon>
        <taxon>Arthropoda</taxon>
        <taxon>Crustacea</taxon>
        <taxon>Multicrustacea</taxon>
        <taxon>Malacostraca</taxon>
        <taxon>Eumalacostraca</taxon>
        <taxon>Eucarida</taxon>
        <taxon>Decapoda</taxon>
        <taxon>Pleocyemata</taxon>
        <taxon>Anomura</taxon>
        <taxon>Galatheoidea</taxon>
        <taxon>Porcellanidae</taxon>
        <taxon>Petrolisthes</taxon>
    </lineage>
</organism>
<proteinExistence type="predicted"/>
<comment type="caution">
    <text evidence="2">The sequence shown here is derived from an EMBL/GenBank/DDBJ whole genome shotgun (WGS) entry which is preliminary data.</text>
</comment>
<feature type="compositionally biased region" description="Pro residues" evidence="1">
    <location>
        <begin position="50"/>
        <end position="76"/>
    </location>
</feature>
<gene>
    <name evidence="2" type="ORF">Pcinc_034860</name>
</gene>
<name>A0AAE1C0V3_PETCI</name>
<feature type="region of interest" description="Disordered" evidence="1">
    <location>
        <begin position="1"/>
        <end position="85"/>
    </location>
</feature>